<dbReference type="GO" id="GO:0005524">
    <property type="term" value="F:ATP binding"/>
    <property type="evidence" value="ECO:0007669"/>
    <property type="project" value="UniProtKB-KW"/>
</dbReference>
<dbReference type="PROSITE" id="PS50893">
    <property type="entry name" value="ABC_TRANSPORTER_2"/>
    <property type="match status" value="1"/>
</dbReference>
<dbReference type="STRING" id="351160.RCIX1002"/>
<dbReference type="InterPro" id="IPR003593">
    <property type="entry name" value="AAA+_ATPase"/>
</dbReference>
<dbReference type="Gene3D" id="3.40.50.300">
    <property type="entry name" value="P-loop containing nucleotide triphosphate hydrolases"/>
    <property type="match status" value="1"/>
</dbReference>
<feature type="domain" description="ABC transporter" evidence="4">
    <location>
        <begin position="2"/>
        <end position="240"/>
    </location>
</feature>
<sequence>MIELDGIYTAYEGGDRPVIRDLSLRIGKGEFVIIGGPNGAGKTTLLESINGMVRVTHGSARVCGIDVRRAGCEVRKRVGYVIQNFSFDPFTPFTVEQAVMMGRYGRLGMLRRPGKADFDAAERAIRLVGIEDLTHKPIGTLSGGQQQKTLIAQNLAKEPDVLLLDEPFSNLDFQAREFVSGILSGLVEKGTPVVIVSHAFDDLPDRDIRMIIMEDGQVKGDITCAPAEVKDVVRFSIGRSAVAVN</sequence>
<dbReference type="InterPro" id="IPR050153">
    <property type="entry name" value="Metal_Ion_Import_ABC"/>
</dbReference>
<dbReference type="InterPro" id="IPR027417">
    <property type="entry name" value="P-loop_NTPase"/>
</dbReference>
<dbReference type="AlphaFoldDB" id="Q0W5K6"/>
<dbReference type="Pfam" id="PF00005">
    <property type="entry name" value="ABC_tran"/>
    <property type="match status" value="1"/>
</dbReference>
<dbReference type="PANTHER" id="PTHR42734">
    <property type="entry name" value="METAL TRANSPORT SYSTEM ATP-BINDING PROTEIN TM_0124-RELATED"/>
    <property type="match status" value="1"/>
</dbReference>
<protein>
    <submittedName>
        <fullName evidence="5">ABC-type transport system, ATPase component</fullName>
    </submittedName>
</protein>
<dbReference type="RefSeq" id="WP_012036184.1">
    <property type="nucleotide sequence ID" value="NC_009464.1"/>
</dbReference>
<name>Q0W5K6_METAR</name>
<dbReference type="GO" id="GO:0016887">
    <property type="term" value="F:ATP hydrolysis activity"/>
    <property type="evidence" value="ECO:0007669"/>
    <property type="project" value="InterPro"/>
</dbReference>
<evidence type="ECO:0000256" key="3">
    <source>
        <dbReference type="ARBA" id="ARBA00022840"/>
    </source>
</evidence>
<dbReference type="SUPFAM" id="SSF52540">
    <property type="entry name" value="P-loop containing nucleoside triphosphate hydrolases"/>
    <property type="match status" value="1"/>
</dbReference>
<evidence type="ECO:0000256" key="2">
    <source>
        <dbReference type="ARBA" id="ARBA00022741"/>
    </source>
</evidence>
<dbReference type="OrthoDB" id="10909at2157"/>
<keyword evidence="2" id="KW-0547">Nucleotide-binding</keyword>
<evidence type="ECO:0000256" key="1">
    <source>
        <dbReference type="ARBA" id="ARBA00022448"/>
    </source>
</evidence>
<dbReference type="GeneID" id="5142904"/>
<reference evidence="5 6" key="1">
    <citation type="journal article" date="2006" name="Science">
        <title>Genome of rice cluster I archaea -- the key methane producers in the rice rhizosphere.</title>
        <authorList>
            <person name="Erkel C."/>
            <person name="Kube M."/>
            <person name="Reinhardt R."/>
            <person name="Liesack W."/>
        </authorList>
    </citation>
    <scope>NUCLEOTIDE SEQUENCE [LARGE SCALE GENOMIC DNA]</scope>
    <source>
        <strain evidence="6">DSM 22066 / NBRC 105507 / MRE50</strain>
    </source>
</reference>
<evidence type="ECO:0000313" key="6">
    <source>
        <dbReference type="Proteomes" id="UP000000663"/>
    </source>
</evidence>
<dbReference type="SMART" id="SM00382">
    <property type="entry name" value="AAA"/>
    <property type="match status" value="1"/>
</dbReference>
<dbReference type="InterPro" id="IPR003439">
    <property type="entry name" value="ABC_transporter-like_ATP-bd"/>
</dbReference>
<dbReference type="Proteomes" id="UP000000663">
    <property type="component" value="Chromosome"/>
</dbReference>
<keyword evidence="6" id="KW-1185">Reference proteome</keyword>
<accession>Q0W5K6</accession>
<evidence type="ECO:0000259" key="4">
    <source>
        <dbReference type="PROSITE" id="PS50893"/>
    </source>
</evidence>
<dbReference type="EMBL" id="AM114193">
    <property type="protein sequence ID" value="CAJ36337.1"/>
    <property type="molecule type" value="Genomic_DNA"/>
</dbReference>
<organism evidence="5 6">
    <name type="scientific">Methanocella arvoryzae (strain DSM 22066 / NBRC 105507 / MRE50)</name>
    <dbReference type="NCBI Taxonomy" id="351160"/>
    <lineage>
        <taxon>Archaea</taxon>
        <taxon>Methanobacteriati</taxon>
        <taxon>Methanobacteriota</taxon>
        <taxon>Stenosarchaea group</taxon>
        <taxon>Methanomicrobia</taxon>
        <taxon>Methanocellales</taxon>
        <taxon>Methanocellaceae</taxon>
        <taxon>Methanocella</taxon>
    </lineage>
</organism>
<keyword evidence="3" id="KW-0067">ATP-binding</keyword>
<dbReference type="eggNOG" id="arCOG00201">
    <property type="taxonomic scope" value="Archaea"/>
</dbReference>
<dbReference type="KEGG" id="rci:RCIX1002"/>
<evidence type="ECO:0000313" key="5">
    <source>
        <dbReference type="EMBL" id="CAJ36337.1"/>
    </source>
</evidence>
<gene>
    <name evidence="5" type="ORF">RCIX1002</name>
</gene>
<proteinExistence type="predicted"/>
<keyword evidence="1" id="KW-0813">Transport</keyword>